<keyword evidence="1" id="KW-0472">Membrane</keyword>
<dbReference type="RefSeq" id="WP_229229923.1">
    <property type="nucleotide sequence ID" value="NZ_AP024525.1"/>
</dbReference>
<evidence type="ECO:0000256" key="1">
    <source>
        <dbReference type="SAM" id="Phobius"/>
    </source>
</evidence>
<feature type="transmembrane region" description="Helical" evidence="1">
    <location>
        <begin position="20"/>
        <end position="40"/>
    </location>
</feature>
<evidence type="ECO:0000313" key="2">
    <source>
        <dbReference type="EMBL" id="BCT77198.1"/>
    </source>
</evidence>
<keyword evidence="1" id="KW-0812">Transmembrane</keyword>
<reference evidence="2 3" key="1">
    <citation type="journal article" date="2021" name="J. Biosci. Bioeng.">
        <title>Identification and characterization of a chc gene cluster responsible for the aromatization pathway of cyclohexanecarboxylate degradation in Sinomonas cyclohexanicum ATCC 51369.</title>
        <authorList>
            <person name="Yamamoto T."/>
            <person name="Hasegawa Y."/>
            <person name="Lau P.C.K."/>
            <person name="Iwaki H."/>
        </authorList>
    </citation>
    <scope>NUCLEOTIDE SEQUENCE [LARGE SCALE GENOMIC DNA]</scope>
    <source>
        <strain evidence="2 3">ATCC 51369</strain>
    </source>
</reference>
<name>A0ABM7PY17_SINCY</name>
<dbReference type="Proteomes" id="UP001319861">
    <property type="component" value="Chromosome"/>
</dbReference>
<feature type="transmembrane region" description="Helical" evidence="1">
    <location>
        <begin position="46"/>
        <end position="68"/>
    </location>
</feature>
<accession>A0ABM7PY17</accession>
<dbReference type="EMBL" id="AP024525">
    <property type="protein sequence ID" value="BCT77198.1"/>
    <property type="molecule type" value="Genomic_DNA"/>
</dbReference>
<keyword evidence="1" id="KW-1133">Transmembrane helix</keyword>
<keyword evidence="3" id="KW-1185">Reference proteome</keyword>
<protein>
    <submittedName>
        <fullName evidence="2">Uncharacterized protein</fullName>
    </submittedName>
</protein>
<sequence length="77" mass="7540">MSTNASPQRHGGDAPSVGTIIWGGVVIAVAALIAAGRLGWLSVDPGLVAVVLLLVAGVGLVVGGTLAATRGRRRDGA</sequence>
<evidence type="ECO:0000313" key="3">
    <source>
        <dbReference type="Proteomes" id="UP001319861"/>
    </source>
</evidence>
<organism evidence="2 3">
    <name type="scientific">Sinomonas cyclohexanicum</name>
    <name type="common">Corynebacterium cyclohexanicum</name>
    <dbReference type="NCBI Taxonomy" id="322009"/>
    <lineage>
        <taxon>Bacteria</taxon>
        <taxon>Bacillati</taxon>
        <taxon>Actinomycetota</taxon>
        <taxon>Actinomycetes</taxon>
        <taxon>Micrococcales</taxon>
        <taxon>Micrococcaceae</taxon>
        <taxon>Sinomonas</taxon>
    </lineage>
</organism>
<gene>
    <name evidence="2" type="ORF">SCMU_30400</name>
</gene>
<proteinExistence type="predicted"/>